<evidence type="ECO:0000313" key="2">
    <source>
        <dbReference type="Proteomes" id="UP000807159"/>
    </source>
</evidence>
<keyword evidence="2" id="KW-1185">Reference proteome</keyword>
<name>A0A8T2WTU8_POPDE</name>
<dbReference type="EMBL" id="JACEGQ020000017">
    <property type="protein sequence ID" value="KAH8483944.1"/>
    <property type="molecule type" value="Genomic_DNA"/>
</dbReference>
<dbReference type="Proteomes" id="UP000807159">
    <property type="component" value="Chromosome 17"/>
</dbReference>
<organism evidence="1 2">
    <name type="scientific">Populus deltoides</name>
    <name type="common">Eastern poplar</name>
    <name type="synonym">Eastern cottonwood</name>
    <dbReference type="NCBI Taxonomy" id="3696"/>
    <lineage>
        <taxon>Eukaryota</taxon>
        <taxon>Viridiplantae</taxon>
        <taxon>Streptophyta</taxon>
        <taxon>Embryophyta</taxon>
        <taxon>Tracheophyta</taxon>
        <taxon>Spermatophyta</taxon>
        <taxon>Magnoliopsida</taxon>
        <taxon>eudicotyledons</taxon>
        <taxon>Gunneridae</taxon>
        <taxon>Pentapetalae</taxon>
        <taxon>rosids</taxon>
        <taxon>fabids</taxon>
        <taxon>Malpighiales</taxon>
        <taxon>Salicaceae</taxon>
        <taxon>Saliceae</taxon>
        <taxon>Populus</taxon>
    </lineage>
</organism>
<sequence>MFSAVTCYGLVSGRIRIYKMHLPEFRNMVSSRTVEAPCSFNEDTFPREKSVETFISMGVPLTKQTEILISSDCVRKASSAHKGLPHWEAMKEAMQQQLNPNHYWRTDIEGLEKPVIQEGDIMSH</sequence>
<accession>A0A8T2WTU8</accession>
<reference evidence="1" key="1">
    <citation type="journal article" date="2021" name="J. Hered.">
        <title>Genome Assembly of Salicaceae Populus deltoides (Eastern Cottonwood) I-69 Based on Nanopore Sequencing and Hi-C Technologies.</title>
        <authorList>
            <person name="Bai S."/>
            <person name="Wu H."/>
            <person name="Zhang J."/>
            <person name="Pan Z."/>
            <person name="Zhao W."/>
            <person name="Li Z."/>
            <person name="Tong C."/>
        </authorList>
    </citation>
    <scope>NUCLEOTIDE SEQUENCE</scope>
    <source>
        <tissue evidence="1">Leaf</tissue>
    </source>
</reference>
<comment type="caution">
    <text evidence="1">The sequence shown here is derived from an EMBL/GenBank/DDBJ whole genome shotgun (WGS) entry which is preliminary data.</text>
</comment>
<dbReference type="AlphaFoldDB" id="A0A8T2WTU8"/>
<gene>
    <name evidence="1" type="ORF">H0E87_028386</name>
</gene>
<evidence type="ECO:0000313" key="1">
    <source>
        <dbReference type="EMBL" id="KAH8483944.1"/>
    </source>
</evidence>
<protein>
    <submittedName>
        <fullName evidence="1">Uncharacterized protein</fullName>
    </submittedName>
</protein>
<proteinExistence type="predicted"/>